<evidence type="ECO:0000259" key="1">
    <source>
        <dbReference type="PROSITE" id="PS51819"/>
    </source>
</evidence>
<dbReference type="Proteomes" id="UP001209654">
    <property type="component" value="Unassembled WGS sequence"/>
</dbReference>
<dbReference type="Pfam" id="PF18029">
    <property type="entry name" value="Glyoxalase_6"/>
    <property type="match status" value="1"/>
</dbReference>
<comment type="caution">
    <text evidence="2">The sequence shown here is derived from an EMBL/GenBank/DDBJ whole genome shotgun (WGS) entry which is preliminary data.</text>
</comment>
<dbReference type="EMBL" id="BRVS01000017">
    <property type="protein sequence ID" value="GLB68397.1"/>
    <property type="molecule type" value="Genomic_DNA"/>
</dbReference>
<organism evidence="2 3">
    <name type="scientific">Arthrobacter mangrovi</name>
    <dbReference type="NCBI Taxonomy" id="2966350"/>
    <lineage>
        <taxon>Bacteria</taxon>
        <taxon>Bacillati</taxon>
        <taxon>Actinomycetota</taxon>
        <taxon>Actinomycetes</taxon>
        <taxon>Micrococcales</taxon>
        <taxon>Micrococcaceae</taxon>
        <taxon>Arthrobacter</taxon>
    </lineage>
</organism>
<sequence length="140" mass="15377">MTDYPRIRQVVIDTLDARASAEFYRGAFGLEYREGDEPPPGKDDSAGADWLVLLTAPGQPQLAFQQVEQLPRSTWPDNTVPQQLHLDFVVDSVADLLAGHDGLLAAGATMLLDRIEDEDEPLRVYADPSGHPFCIFVLAA</sequence>
<dbReference type="PANTHER" id="PTHR35908:SF1">
    <property type="entry name" value="CONSERVED PROTEIN"/>
    <property type="match status" value="1"/>
</dbReference>
<feature type="domain" description="VOC" evidence="1">
    <location>
        <begin position="6"/>
        <end position="138"/>
    </location>
</feature>
<dbReference type="InterPro" id="IPR041581">
    <property type="entry name" value="Glyoxalase_6"/>
</dbReference>
<evidence type="ECO:0000313" key="3">
    <source>
        <dbReference type="Proteomes" id="UP001209654"/>
    </source>
</evidence>
<dbReference type="CDD" id="cd06587">
    <property type="entry name" value="VOC"/>
    <property type="match status" value="1"/>
</dbReference>
<dbReference type="PROSITE" id="PS51819">
    <property type="entry name" value="VOC"/>
    <property type="match status" value="1"/>
</dbReference>
<dbReference type="InterPro" id="IPR037523">
    <property type="entry name" value="VOC_core"/>
</dbReference>
<keyword evidence="3" id="KW-1185">Reference proteome</keyword>
<reference evidence="2 3" key="1">
    <citation type="journal article" date="2023" name="Int. J. Syst. Evol. Microbiol.">
        <title>Arthrobacter mangrovi sp. nov., an actinobacterium isolated from the rhizosphere of a mangrove.</title>
        <authorList>
            <person name="Hamada M."/>
            <person name="Saitou S."/>
            <person name="Enomoto N."/>
            <person name="Nanri K."/>
            <person name="Hidaka K."/>
            <person name="Miura T."/>
            <person name="Tamura T."/>
        </authorList>
    </citation>
    <scope>NUCLEOTIDE SEQUENCE [LARGE SCALE GENOMIC DNA]</scope>
    <source>
        <strain evidence="2 3">NBRC 112813</strain>
    </source>
</reference>
<dbReference type="InterPro" id="IPR029068">
    <property type="entry name" value="Glyas_Bleomycin-R_OHBP_Dase"/>
</dbReference>
<name>A0ABQ5MWP1_9MICC</name>
<evidence type="ECO:0000313" key="2">
    <source>
        <dbReference type="EMBL" id="GLB68397.1"/>
    </source>
</evidence>
<protein>
    <recommendedName>
        <fullName evidence="1">VOC domain-containing protein</fullName>
    </recommendedName>
</protein>
<proteinExistence type="predicted"/>
<dbReference type="PANTHER" id="PTHR35908">
    <property type="entry name" value="HYPOTHETICAL FUSION PROTEIN"/>
    <property type="match status" value="1"/>
</dbReference>
<accession>A0ABQ5MWP1</accession>
<dbReference type="RefSeq" id="WP_264796496.1">
    <property type="nucleotide sequence ID" value="NZ_BRVS01000017.1"/>
</dbReference>
<dbReference type="SUPFAM" id="SSF54593">
    <property type="entry name" value="Glyoxalase/Bleomycin resistance protein/Dihydroxybiphenyl dioxygenase"/>
    <property type="match status" value="1"/>
</dbReference>
<gene>
    <name evidence="2" type="ORF">AHIS1636_28390</name>
</gene>
<dbReference type="Gene3D" id="3.10.180.10">
    <property type="entry name" value="2,3-Dihydroxybiphenyl 1,2-Dioxygenase, domain 1"/>
    <property type="match status" value="1"/>
</dbReference>